<sequence length="1347" mass="155212">MPKLCRYEYHQANWETINNQLQIIDWDLYLTGPDKHKKFLNKIEEICAKNIPLKKNQIHKKTCTTGAKDPDAQKQQFHGAVWILSKTPTAVLHFNFFIIDKPGEENMETKCPSQEEGQQIDTKTKVAVIRENMKKMILNGFSMANLHHITLQILYVYCKLNMKFEKHDFTDLIIKNGESNLLIIQNFLLYLQNLCNDLLKATASTKLQIIPKRCYDDIKKVKGADNILKKIGFTPDSSNGAKISKSMIADKAALISWIIDLAIAQCELVNFMKDKHPYPGFIKKLLEESEVEQGCSICGQPKPNMICSSCEDKQLCTSCDVTWHSHPKRVEHIRSPIKDTAPPSLLSGISSIHQSADPYISQKQYQDALDMDPKKLERILQDLSNTLESMECDENFNAKKIELARKRTVFTNVYIKKVDKELQKLSQHIDNVDRHIQTLVLDDRDFYERDEYVALTQDKQFIQQKITEYREKQKYYMLLPYKDGKLFPSHALSQQEYGYMSDSQFNRDNHRCKDSSVMLSSSYGNWEKSPLHKPPMVLSDNYLDFPDINFSVPPESSQLDDLAQLIGKSPQKTSPLTTLFSSFGGLADDDIGIIYWKCSTCGHKNSTDREKCFNCDKWKECKTRKDTPSFTEANENMSTTFQTVAAEQDQILLEKKIAQQQYRNSLQMMSEANNPFDYESAIEPTSPCRTVNQPCINLEDDRKNLSFNKVDMATASPDGLDKIDRVKVSSEDLSQTGGMKALPEDLHKIDEKRSRIEMVTEAGEIVKQLRLAEQQGIDVDTMVIALENVDESVTPMEWIQTQWPDYITTATVLIVNRIGVQFHKEDVTCALKKHKGNVEKAVEECTHSYQKKLRKSQEFGNFSEEDFKQAFQKHSGDVDLILQELFTPSLDEYEKRIWAINEPLNRSLSADLINLLKDNQVDVQRRVRAAYSEIAFKGWRRAEYVVGIIDKSLQTLENCDIADIVEIVQNTTSMDLALKQLRIECKICFNSHPQTKIMTLCSCDCKFCIGCFQQYFELKINNEPVVTWTCPICSLPELSESDTVRNYFNILGIQIKQNNFSHKTNMLYETKLRDWHLQRDPNFRWCQQCGGGFLFDGKGLKMSCPFCNRAMCFKCEKVWGDQHQNLSCEKYNEWLINNHPENQAQGLEMILKKNGIICPQCKYVYFLSKGGCIHFTCKECLYQFCSGCQKRFYSKDECKKFKSCCTKGIHAHHPRNCLYYLRDNSIGDLQKLLQMSHVNFDTESKEQVDVCPVIEQKEISSDNYKDAKCGKDASRGNAGFCTDHYKEYLITLINENKVDPIELFTKQKIIQVLSRYDKTAPDQGNQSESEYINSLKKLLQQVEPILK</sequence>
<dbReference type="GO" id="GO:0070530">
    <property type="term" value="F:K63-linked polyubiquitin modification-dependent protein binding"/>
    <property type="evidence" value="ECO:0007669"/>
    <property type="project" value="TreeGrafter"/>
</dbReference>
<keyword evidence="6" id="KW-0833">Ubl conjugation pathway</keyword>
<dbReference type="Pfam" id="PF01485">
    <property type="entry name" value="IBR"/>
    <property type="match status" value="1"/>
</dbReference>
<reference evidence="13" key="1">
    <citation type="submission" date="2023-08" db="EMBL/GenBank/DDBJ databases">
        <authorList>
            <person name="Alioto T."/>
            <person name="Alioto T."/>
            <person name="Gomez Garrido J."/>
        </authorList>
    </citation>
    <scope>NUCLEOTIDE SEQUENCE</scope>
</reference>
<dbReference type="InterPro" id="IPR001876">
    <property type="entry name" value="Znf_RanBP2"/>
</dbReference>
<dbReference type="PROSITE" id="PS50089">
    <property type="entry name" value="ZF_RING_2"/>
    <property type="match status" value="1"/>
</dbReference>
<evidence type="ECO:0000313" key="13">
    <source>
        <dbReference type="EMBL" id="CAI9715908.1"/>
    </source>
</evidence>
<evidence type="ECO:0000256" key="2">
    <source>
        <dbReference type="ARBA" id="ARBA00022679"/>
    </source>
</evidence>
<dbReference type="CDD" id="cd20351">
    <property type="entry name" value="Rcat_RBR_HOIP"/>
    <property type="match status" value="1"/>
</dbReference>
<dbReference type="GO" id="GO:0036435">
    <property type="term" value="F:K48-linked polyubiquitin modification-dependent protein binding"/>
    <property type="evidence" value="ECO:0007669"/>
    <property type="project" value="TreeGrafter"/>
</dbReference>
<dbReference type="PROSITE" id="PS51873">
    <property type="entry name" value="TRIAD"/>
    <property type="match status" value="1"/>
</dbReference>
<protein>
    <submittedName>
        <fullName evidence="13">E3 ubiquitin-protein ligase RNF31-like</fullName>
    </submittedName>
</protein>
<proteinExistence type="inferred from homology"/>
<dbReference type="EMBL" id="OX597814">
    <property type="protein sequence ID" value="CAI9715908.1"/>
    <property type="molecule type" value="Genomic_DNA"/>
</dbReference>
<dbReference type="PANTHER" id="PTHR16004">
    <property type="entry name" value="RING FINGER PROTEIN 31-RELATED"/>
    <property type="match status" value="1"/>
</dbReference>
<keyword evidence="9" id="KW-0175">Coiled coil</keyword>
<evidence type="ECO:0000259" key="12">
    <source>
        <dbReference type="PROSITE" id="PS51873"/>
    </source>
</evidence>
<dbReference type="PROSITE" id="PS50199">
    <property type="entry name" value="ZF_RANBP2_2"/>
    <property type="match status" value="1"/>
</dbReference>
<feature type="domain" description="RING-type" evidence="12">
    <location>
        <begin position="981"/>
        <end position="1216"/>
    </location>
</feature>
<name>A0AA36AGV5_OCTVU</name>
<gene>
    <name evidence="13" type="ORF">OCTVUL_1B003876</name>
</gene>
<keyword evidence="4" id="KW-0677">Repeat</keyword>
<keyword evidence="7" id="KW-0862">Zinc</keyword>
<dbReference type="PANTHER" id="PTHR16004:SF2">
    <property type="entry name" value="E3 UBIQUITIN-PROTEIN LIGASE LUBEL"/>
    <property type="match status" value="1"/>
</dbReference>
<dbReference type="CDD" id="cd16631">
    <property type="entry name" value="mRING-HC-C4C4_RBR_HOIP"/>
    <property type="match status" value="1"/>
</dbReference>
<evidence type="ECO:0000313" key="14">
    <source>
        <dbReference type="Proteomes" id="UP001162480"/>
    </source>
</evidence>
<dbReference type="GO" id="GO:0008270">
    <property type="term" value="F:zinc ion binding"/>
    <property type="evidence" value="ECO:0007669"/>
    <property type="project" value="UniProtKB-KW"/>
</dbReference>
<dbReference type="CDD" id="cd20337">
    <property type="entry name" value="BRcat_RBR_HOIP"/>
    <property type="match status" value="1"/>
</dbReference>
<evidence type="ECO:0000256" key="7">
    <source>
        <dbReference type="ARBA" id="ARBA00022833"/>
    </source>
</evidence>
<evidence type="ECO:0000259" key="10">
    <source>
        <dbReference type="PROSITE" id="PS50089"/>
    </source>
</evidence>
<evidence type="ECO:0000256" key="1">
    <source>
        <dbReference type="ARBA" id="ARBA00008278"/>
    </source>
</evidence>
<dbReference type="InterPro" id="IPR047540">
    <property type="entry name" value="BRcat_RBR_RNF31-like"/>
</dbReference>
<dbReference type="InterPro" id="IPR041031">
    <property type="entry name" value="RNF31_C"/>
</dbReference>
<dbReference type="InterPro" id="IPR047542">
    <property type="entry name" value="Rcat_RBR_RNF31-like"/>
</dbReference>
<dbReference type="InterPro" id="IPR013083">
    <property type="entry name" value="Znf_RING/FYVE/PHD"/>
</dbReference>
<dbReference type="Proteomes" id="UP001162480">
    <property type="component" value="Chromosome 1"/>
</dbReference>
<feature type="domain" description="RING-type" evidence="10">
    <location>
        <begin position="985"/>
        <end position="1034"/>
    </location>
</feature>
<dbReference type="InterPro" id="IPR002867">
    <property type="entry name" value="IBR_dom"/>
</dbReference>
<dbReference type="Pfam" id="PF16678">
    <property type="entry name" value="UBA_HOIP"/>
    <property type="match status" value="1"/>
</dbReference>
<organism evidence="13 14">
    <name type="scientific">Octopus vulgaris</name>
    <name type="common">Common octopus</name>
    <dbReference type="NCBI Taxonomy" id="6645"/>
    <lineage>
        <taxon>Eukaryota</taxon>
        <taxon>Metazoa</taxon>
        <taxon>Spiralia</taxon>
        <taxon>Lophotrochozoa</taxon>
        <taxon>Mollusca</taxon>
        <taxon>Cephalopoda</taxon>
        <taxon>Coleoidea</taxon>
        <taxon>Octopodiformes</taxon>
        <taxon>Octopoda</taxon>
        <taxon>Incirrata</taxon>
        <taxon>Octopodidae</taxon>
        <taxon>Octopus</taxon>
    </lineage>
</organism>
<feature type="coiled-coil region" evidence="9">
    <location>
        <begin position="415"/>
        <end position="472"/>
    </location>
</feature>
<dbReference type="GO" id="GO:1990450">
    <property type="term" value="F:linear polyubiquitin binding"/>
    <property type="evidence" value="ECO:0007669"/>
    <property type="project" value="TreeGrafter"/>
</dbReference>
<evidence type="ECO:0000256" key="8">
    <source>
        <dbReference type="PROSITE-ProRule" id="PRU00322"/>
    </source>
</evidence>
<dbReference type="Gene3D" id="1.20.58.2190">
    <property type="match status" value="1"/>
</dbReference>
<dbReference type="InterPro" id="IPR047541">
    <property type="entry name" value="RNF31_RBR_mRING-HC-like"/>
</dbReference>
<dbReference type="Pfam" id="PF22191">
    <property type="entry name" value="IBR_1"/>
    <property type="match status" value="1"/>
</dbReference>
<dbReference type="Gene3D" id="3.30.40.10">
    <property type="entry name" value="Zinc/RING finger domain, C3HC4 (zinc finger)"/>
    <property type="match status" value="1"/>
</dbReference>
<keyword evidence="14" id="KW-1185">Reference proteome</keyword>
<evidence type="ECO:0000256" key="6">
    <source>
        <dbReference type="ARBA" id="ARBA00022786"/>
    </source>
</evidence>
<comment type="similarity">
    <text evidence="1">Belongs to the RBR family.</text>
</comment>
<evidence type="ECO:0000256" key="9">
    <source>
        <dbReference type="SAM" id="Coils"/>
    </source>
</evidence>
<dbReference type="InterPro" id="IPR001841">
    <property type="entry name" value="Znf_RING"/>
</dbReference>
<keyword evidence="5 8" id="KW-0863">Zinc-finger</keyword>
<accession>A0AA36AGV5</accession>
<keyword evidence="3" id="KW-0479">Metal-binding</keyword>
<dbReference type="SMART" id="SM00647">
    <property type="entry name" value="IBR"/>
    <property type="match status" value="1"/>
</dbReference>
<keyword evidence="2" id="KW-0808">Transferase</keyword>
<dbReference type="InterPro" id="IPR032065">
    <property type="entry name" value="RNF31-UBA"/>
</dbReference>
<dbReference type="GO" id="GO:0061630">
    <property type="term" value="F:ubiquitin protein ligase activity"/>
    <property type="evidence" value="ECO:0007669"/>
    <property type="project" value="TreeGrafter"/>
</dbReference>
<evidence type="ECO:0000256" key="4">
    <source>
        <dbReference type="ARBA" id="ARBA00022737"/>
    </source>
</evidence>
<evidence type="ECO:0000259" key="11">
    <source>
        <dbReference type="PROSITE" id="PS50199"/>
    </source>
</evidence>
<dbReference type="GO" id="GO:0071797">
    <property type="term" value="C:LUBAC complex"/>
    <property type="evidence" value="ECO:0007669"/>
    <property type="project" value="InterPro"/>
</dbReference>
<dbReference type="PROSITE" id="PS01358">
    <property type="entry name" value="ZF_RANBP2_1"/>
    <property type="match status" value="1"/>
</dbReference>
<dbReference type="SUPFAM" id="SSF57850">
    <property type="entry name" value="RING/U-box"/>
    <property type="match status" value="3"/>
</dbReference>
<evidence type="ECO:0000256" key="3">
    <source>
        <dbReference type="ARBA" id="ARBA00022723"/>
    </source>
</evidence>
<dbReference type="Pfam" id="PF18091">
    <property type="entry name" value="E3_UbLigase_RBR"/>
    <property type="match status" value="1"/>
</dbReference>
<dbReference type="InterPro" id="IPR026254">
    <property type="entry name" value="RNF31-like"/>
</dbReference>
<feature type="domain" description="RanBP2-type" evidence="11">
    <location>
        <begin position="590"/>
        <end position="621"/>
    </location>
</feature>
<dbReference type="GO" id="GO:0097039">
    <property type="term" value="P:protein linear polyubiquitination"/>
    <property type="evidence" value="ECO:0007669"/>
    <property type="project" value="TreeGrafter"/>
</dbReference>
<evidence type="ECO:0000256" key="5">
    <source>
        <dbReference type="ARBA" id="ARBA00022771"/>
    </source>
</evidence>
<dbReference type="InterPro" id="IPR044066">
    <property type="entry name" value="TRIAD_supradom"/>
</dbReference>